<dbReference type="Pfam" id="PF00293">
    <property type="entry name" value="NUDIX"/>
    <property type="match status" value="1"/>
</dbReference>
<protein>
    <recommendedName>
        <fullName evidence="1">Nudix hydrolase domain-containing protein</fullName>
    </recommendedName>
</protein>
<dbReference type="Gene3D" id="3.90.79.10">
    <property type="entry name" value="Nucleoside Triphosphate Pyrophosphohydrolase"/>
    <property type="match status" value="1"/>
</dbReference>
<accession>A0ABM8UQ56</accession>
<dbReference type="InterPro" id="IPR000086">
    <property type="entry name" value="NUDIX_hydrolase_dom"/>
</dbReference>
<proteinExistence type="predicted"/>
<dbReference type="Proteomes" id="UP000679725">
    <property type="component" value="Unassembled WGS sequence"/>
</dbReference>
<keyword evidence="3" id="KW-1185">Reference proteome</keyword>
<dbReference type="PROSITE" id="PS51462">
    <property type="entry name" value="NUDIX"/>
    <property type="match status" value="1"/>
</dbReference>
<dbReference type="EMBL" id="CAJRAU010000003">
    <property type="protein sequence ID" value="CAG5069520.1"/>
    <property type="molecule type" value="Genomic_DNA"/>
</dbReference>
<evidence type="ECO:0000313" key="3">
    <source>
        <dbReference type="Proteomes" id="UP000679725"/>
    </source>
</evidence>
<dbReference type="PANTHER" id="PTHR43736:SF1">
    <property type="entry name" value="DIHYDRONEOPTERIN TRIPHOSPHATE DIPHOSPHATASE"/>
    <property type="match status" value="1"/>
</dbReference>
<dbReference type="RefSeq" id="WP_215233630.1">
    <property type="nucleotide sequence ID" value="NZ_CAJRAU010000003.1"/>
</dbReference>
<dbReference type="SUPFAM" id="SSF55811">
    <property type="entry name" value="Nudix"/>
    <property type="match status" value="1"/>
</dbReference>
<dbReference type="CDD" id="cd03674">
    <property type="entry name" value="NUDIX_Hydrolase"/>
    <property type="match status" value="1"/>
</dbReference>
<dbReference type="InterPro" id="IPR015797">
    <property type="entry name" value="NUDIX_hydrolase-like_dom_sf"/>
</dbReference>
<organism evidence="2 3">
    <name type="scientific">Dyadobacter linearis</name>
    <dbReference type="NCBI Taxonomy" id="2823330"/>
    <lineage>
        <taxon>Bacteria</taxon>
        <taxon>Pseudomonadati</taxon>
        <taxon>Bacteroidota</taxon>
        <taxon>Cytophagia</taxon>
        <taxon>Cytophagales</taxon>
        <taxon>Spirosomataceae</taxon>
        <taxon>Dyadobacter</taxon>
    </lineage>
</organism>
<evidence type="ECO:0000259" key="1">
    <source>
        <dbReference type="PROSITE" id="PS51462"/>
    </source>
</evidence>
<feature type="domain" description="Nudix hydrolase" evidence="1">
    <location>
        <begin position="44"/>
        <end position="178"/>
    </location>
</feature>
<gene>
    <name evidence="2" type="ORF">DYBT9623_02256</name>
</gene>
<reference evidence="2 3" key="1">
    <citation type="submission" date="2021-04" db="EMBL/GenBank/DDBJ databases">
        <authorList>
            <person name="Rodrigo-Torres L."/>
            <person name="Arahal R. D."/>
            <person name="Lucena T."/>
        </authorList>
    </citation>
    <scope>NUCLEOTIDE SEQUENCE [LARGE SCALE GENOMIC DNA]</scope>
    <source>
        <strain evidence="2 3">CECT 9623</strain>
    </source>
</reference>
<comment type="caution">
    <text evidence="2">The sequence shown here is derived from an EMBL/GenBank/DDBJ whole genome shotgun (WGS) entry which is preliminary data.</text>
</comment>
<sequence>MKRHSLLALLDAYTPENGEEENMYLDMIEFIRKNPDCFKRTLLEGHITASGWVLSADKKSVLLMHHFKLNRWFQPGGHCDGDPDVKSVALKEVWEETGIKDLILAKEGIFDIDIHTIPARKDIPEHLHYDVRFAFQSDKDQQIAVNSESLDVKWIPVSEVAKYNDSESIMRMVRKTISL</sequence>
<name>A0ABM8UQ56_9BACT</name>
<dbReference type="PANTHER" id="PTHR43736">
    <property type="entry name" value="ADP-RIBOSE PYROPHOSPHATASE"/>
    <property type="match status" value="1"/>
</dbReference>
<evidence type="ECO:0000313" key="2">
    <source>
        <dbReference type="EMBL" id="CAG5069520.1"/>
    </source>
</evidence>